<keyword evidence="2" id="KW-1185">Reference proteome</keyword>
<reference evidence="1 2" key="1">
    <citation type="submission" date="2021-05" db="EMBL/GenBank/DDBJ databases">
        <title>A Polyphasic approach of four new species of the genus Ohtaekwangia: Ohtaekwangia histidinii sp. nov., Ohtaekwangia cretensis sp. nov., Ohtaekwangia indiensis sp. nov., Ohtaekwangia reichenbachii sp. nov. from diverse environment.</title>
        <authorList>
            <person name="Octaviana S."/>
        </authorList>
    </citation>
    <scope>NUCLEOTIDE SEQUENCE [LARGE SCALE GENOMIC DNA]</scope>
    <source>
        <strain evidence="1 2">PWU5</strain>
    </source>
</reference>
<dbReference type="EMBL" id="JAHESE010000028">
    <property type="protein sequence ID" value="MBT1711025.1"/>
    <property type="molecule type" value="Genomic_DNA"/>
</dbReference>
<comment type="caution">
    <text evidence="1">The sequence shown here is derived from an EMBL/GenBank/DDBJ whole genome shotgun (WGS) entry which is preliminary data.</text>
</comment>
<dbReference type="Gene3D" id="2.180.10.10">
    <property type="entry name" value="RHS repeat-associated core"/>
    <property type="match status" value="1"/>
</dbReference>
<sequence>MAIDRQLTRLAENIKNKYLYNDGSERQDELGLEIDLTKFRANDPAIGRWWQVDPKVDEFYSWSPYNYGYNNPIRYNDPLGDESEEYPIITITNQKIGIAEQRLIGYVGNQTSMNVDLYKAVVTDTEDPSYRMEFAVTRDGFAVMPGDATSSGTIATNMAFEPPSATNNTYDAKVMNGGYPKGNGTEALKLTQKGSEVMHAEPNANAVAMNKATGDDYRTQAGVASGVMVHVGGNFTKKGNPALAASEGCFGVCNTGNSKTDPSNATTNNVMRSVINQAAKSKTNPGRIGVKIEKRDKTKIPDKVKVN</sequence>
<protein>
    <recommendedName>
        <fullName evidence="3">RHS repeat-associated core domain-containing protein</fullName>
    </recommendedName>
</protein>
<evidence type="ECO:0008006" key="3">
    <source>
        <dbReference type="Google" id="ProtNLM"/>
    </source>
</evidence>
<accession>A0AAP2E1H6</accession>
<gene>
    <name evidence="1" type="ORF">KK062_22470</name>
</gene>
<organism evidence="1 2">
    <name type="scientific">Dawidia cretensis</name>
    <dbReference type="NCBI Taxonomy" id="2782350"/>
    <lineage>
        <taxon>Bacteria</taxon>
        <taxon>Pseudomonadati</taxon>
        <taxon>Bacteroidota</taxon>
        <taxon>Cytophagia</taxon>
        <taxon>Cytophagales</taxon>
        <taxon>Chryseotaleaceae</taxon>
        <taxon>Dawidia</taxon>
    </lineage>
</organism>
<name>A0AAP2E1H6_9BACT</name>
<dbReference type="InterPro" id="IPR022385">
    <property type="entry name" value="Rhs_assc_core"/>
</dbReference>
<evidence type="ECO:0000313" key="1">
    <source>
        <dbReference type="EMBL" id="MBT1711025.1"/>
    </source>
</evidence>
<dbReference type="Proteomes" id="UP001319080">
    <property type="component" value="Unassembled WGS sequence"/>
</dbReference>
<proteinExistence type="predicted"/>
<dbReference type="NCBIfam" id="TIGR03696">
    <property type="entry name" value="Rhs_assc_core"/>
    <property type="match status" value="1"/>
</dbReference>
<evidence type="ECO:0000313" key="2">
    <source>
        <dbReference type="Proteomes" id="UP001319080"/>
    </source>
</evidence>
<dbReference type="AlphaFoldDB" id="A0AAP2E1H6"/>